<keyword evidence="2 6" id="KW-0645">Protease</keyword>
<keyword evidence="5 6" id="KW-0720">Serine protease</keyword>
<dbReference type="InterPro" id="IPR023828">
    <property type="entry name" value="Peptidase_S8_Ser-AS"/>
</dbReference>
<evidence type="ECO:0000256" key="4">
    <source>
        <dbReference type="ARBA" id="ARBA00022801"/>
    </source>
</evidence>
<dbReference type="EMBL" id="MQUC01000003">
    <property type="protein sequence ID" value="PRP65951.1"/>
    <property type="molecule type" value="Genomic_DNA"/>
</dbReference>
<dbReference type="GO" id="GO:0006508">
    <property type="term" value="P:proteolysis"/>
    <property type="evidence" value="ECO:0007669"/>
    <property type="project" value="UniProtKB-KW"/>
</dbReference>
<feature type="chain" id="PRO_5015746356" evidence="7">
    <location>
        <begin position="19"/>
        <end position="528"/>
    </location>
</feature>
<sequence>MKSLVVLIVMLFTVSLSAQELHALVYFKDKPNVQSSLENPSTILTQRALDRKQRHGIAIDERDVPMNQNYVNTVKSQPGIDYRTQSKWFNAVHVVATFENLEILKNLSFVDRVEYADQTKNATVGQREKFNEDITLPANYGAATNQIEMIGLDDLHNRGFTGDGILMAITDSGFPNVDINRAFETARSENRIVSGYDFVAGDASFYGDHFHGARVFSIIAGQINTATDNYIGTAPDASYYLFRTEDAASETPVEMSYWVAAAERADSLGVDVMNVSLGYLGFDNSNESLTYQDMNGTSVISRGATIASEKGVLVVTSAGNFGNSASYPWIAAPADAPGVFAIGAVTASGIKSSFSSIGPTVDGRIRPHIVAQGSATALVHENDGQIVTGNGTSYSGPVIAGAMACLLQAYPNLTPAQLMQAVQDSGSQATNPDNQLGYGIPDFGKTFQTLSSQQVTAMDDLKYYVKDRILHVYIAQGESAIPFQLYNLQGQLLIDKNILPQDTIDLNGFSSGIYLFRWKEKAFKIALN</sequence>
<dbReference type="AlphaFoldDB" id="A0A2S9WR55"/>
<feature type="active site" description="Charge relay system" evidence="6">
    <location>
        <position position="171"/>
    </location>
</feature>
<evidence type="ECO:0000256" key="3">
    <source>
        <dbReference type="ARBA" id="ARBA00022729"/>
    </source>
</evidence>
<dbReference type="InterPro" id="IPR026444">
    <property type="entry name" value="Secre_tail"/>
</dbReference>
<evidence type="ECO:0000256" key="6">
    <source>
        <dbReference type="PROSITE-ProRule" id="PRU01240"/>
    </source>
</evidence>
<dbReference type="InterPro" id="IPR050131">
    <property type="entry name" value="Peptidase_S8_subtilisin-like"/>
</dbReference>
<comment type="caution">
    <text evidence="9">The sequence shown here is derived from an EMBL/GenBank/DDBJ whole genome shotgun (WGS) entry which is preliminary data.</text>
</comment>
<keyword evidence="10" id="KW-1185">Reference proteome</keyword>
<evidence type="ECO:0000313" key="9">
    <source>
        <dbReference type="EMBL" id="PRP65951.1"/>
    </source>
</evidence>
<dbReference type="Proteomes" id="UP000239532">
    <property type="component" value="Unassembled WGS sequence"/>
</dbReference>
<gene>
    <name evidence="9" type="ORF">BST86_02040</name>
</gene>
<dbReference type="InterPro" id="IPR017317">
    <property type="entry name" value="Pept_S8_subtilisin_bacteroid-2"/>
</dbReference>
<feature type="active site" description="Charge relay system" evidence="6">
    <location>
        <position position="211"/>
    </location>
</feature>
<dbReference type="RefSeq" id="WP_105981815.1">
    <property type="nucleotide sequence ID" value="NZ_MQUC01000003.1"/>
</dbReference>
<dbReference type="PROSITE" id="PS00138">
    <property type="entry name" value="SUBTILASE_SER"/>
    <property type="match status" value="1"/>
</dbReference>
<keyword evidence="3 7" id="KW-0732">Signal</keyword>
<dbReference type="InterPro" id="IPR000209">
    <property type="entry name" value="Peptidase_S8/S53_dom"/>
</dbReference>
<comment type="similarity">
    <text evidence="1 6">Belongs to the peptidase S8 family.</text>
</comment>
<dbReference type="Gene3D" id="3.40.50.200">
    <property type="entry name" value="Peptidase S8/S53 domain"/>
    <property type="match status" value="1"/>
</dbReference>
<keyword evidence="4 6" id="KW-0378">Hydrolase</keyword>
<dbReference type="PIRSF" id="PIRSF037903">
    <property type="entry name" value="Subtilisin_rel_GFO_2223"/>
    <property type="match status" value="1"/>
</dbReference>
<feature type="active site" description="Charge relay system" evidence="6">
    <location>
        <position position="393"/>
    </location>
</feature>
<dbReference type="PANTHER" id="PTHR43806:SF67">
    <property type="entry name" value="EGF-LIKE DOMAIN-CONTAINING PROTEIN"/>
    <property type="match status" value="1"/>
</dbReference>
<dbReference type="PRINTS" id="PR00723">
    <property type="entry name" value="SUBTILISIN"/>
</dbReference>
<dbReference type="NCBIfam" id="TIGR04183">
    <property type="entry name" value="Por_Secre_tail"/>
    <property type="match status" value="1"/>
</dbReference>
<evidence type="ECO:0000256" key="7">
    <source>
        <dbReference type="SAM" id="SignalP"/>
    </source>
</evidence>
<protein>
    <submittedName>
        <fullName evidence="9">Serine protease</fullName>
    </submittedName>
</protein>
<feature type="signal peptide" evidence="7">
    <location>
        <begin position="1"/>
        <end position="18"/>
    </location>
</feature>
<evidence type="ECO:0000313" key="10">
    <source>
        <dbReference type="Proteomes" id="UP000239532"/>
    </source>
</evidence>
<evidence type="ECO:0000256" key="2">
    <source>
        <dbReference type="ARBA" id="ARBA00022670"/>
    </source>
</evidence>
<dbReference type="OrthoDB" id="1407599at2"/>
<evidence type="ECO:0000256" key="5">
    <source>
        <dbReference type="ARBA" id="ARBA00022825"/>
    </source>
</evidence>
<dbReference type="SUPFAM" id="SSF52743">
    <property type="entry name" value="Subtilisin-like"/>
    <property type="match status" value="1"/>
</dbReference>
<evidence type="ECO:0000259" key="8">
    <source>
        <dbReference type="Pfam" id="PF00082"/>
    </source>
</evidence>
<dbReference type="PROSITE" id="PS51892">
    <property type="entry name" value="SUBTILASE"/>
    <property type="match status" value="1"/>
</dbReference>
<dbReference type="PANTHER" id="PTHR43806">
    <property type="entry name" value="PEPTIDASE S8"/>
    <property type="match status" value="1"/>
</dbReference>
<dbReference type="Pfam" id="PF00082">
    <property type="entry name" value="Peptidase_S8"/>
    <property type="match status" value="1"/>
</dbReference>
<organism evidence="9 10">
    <name type="scientific">Nonlabens agnitus</name>
    <dbReference type="NCBI Taxonomy" id="870484"/>
    <lineage>
        <taxon>Bacteria</taxon>
        <taxon>Pseudomonadati</taxon>
        <taxon>Bacteroidota</taxon>
        <taxon>Flavobacteriia</taxon>
        <taxon>Flavobacteriales</taxon>
        <taxon>Flavobacteriaceae</taxon>
        <taxon>Nonlabens</taxon>
    </lineage>
</organism>
<name>A0A2S9WR55_9FLAO</name>
<reference evidence="9 10" key="1">
    <citation type="submission" date="2016-11" db="EMBL/GenBank/DDBJ databases">
        <title>Trade-off between light-utilization and light-protection in marine flavobacteria.</title>
        <authorList>
            <person name="Kumagai Y."/>
        </authorList>
    </citation>
    <scope>NUCLEOTIDE SEQUENCE [LARGE SCALE GENOMIC DNA]</scope>
    <source>
        <strain evidence="9 10">JCM 17109</strain>
    </source>
</reference>
<dbReference type="GO" id="GO:0004252">
    <property type="term" value="F:serine-type endopeptidase activity"/>
    <property type="evidence" value="ECO:0007669"/>
    <property type="project" value="UniProtKB-UniRule"/>
</dbReference>
<dbReference type="CDD" id="cd07493">
    <property type="entry name" value="Peptidases_S8_9"/>
    <property type="match status" value="1"/>
</dbReference>
<dbReference type="InterPro" id="IPR015500">
    <property type="entry name" value="Peptidase_S8_subtilisin-rel"/>
</dbReference>
<proteinExistence type="inferred from homology"/>
<evidence type="ECO:0000256" key="1">
    <source>
        <dbReference type="ARBA" id="ARBA00011073"/>
    </source>
</evidence>
<dbReference type="InterPro" id="IPR036852">
    <property type="entry name" value="Peptidase_S8/S53_dom_sf"/>
</dbReference>
<feature type="domain" description="Peptidase S8/S53" evidence="8">
    <location>
        <begin position="162"/>
        <end position="439"/>
    </location>
</feature>
<accession>A0A2S9WR55</accession>